<feature type="transmembrane region" description="Helical" evidence="1">
    <location>
        <begin position="99"/>
        <end position="127"/>
    </location>
</feature>
<reference evidence="2 3" key="1">
    <citation type="submission" date="2018-11" db="EMBL/GenBank/DDBJ databases">
        <title>Parancylomarina longa gen. nov., sp. nov., isolated from sediments of southern Okinawa.</title>
        <authorList>
            <person name="Fu T."/>
        </authorList>
    </citation>
    <scope>NUCLEOTIDE SEQUENCE [LARGE SCALE GENOMIC DNA]</scope>
    <source>
        <strain evidence="2 3">T3-2 S1-C</strain>
    </source>
</reference>
<evidence type="ECO:0000313" key="3">
    <source>
        <dbReference type="Proteomes" id="UP000282985"/>
    </source>
</evidence>
<dbReference type="RefSeq" id="WP_127342465.1">
    <property type="nucleotide sequence ID" value="NZ_RJJX01000002.1"/>
</dbReference>
<gene>
    <name evidence="2" type="ORF">DLK05_02855</name>
</gene>
<keyword evidence="3" id="KW-1185">Reference proteome</keyword>
<dbReference type="EMBL" id="RJJX01000002">
    <property type="protein sequence ID" value="RUT79643.1"/>
    <property type="molecule type" value="Genomic_DNA"/>
</dbReference>
<keyword evidence="1" id="KW-0812">Transmembrane</keyword>
<name>A0A434AYJ9_9BACT</name>
<dbReference type="AlphaFoldDB" id="A0A434AYJ9"/>
<evidence type="ECO:0000313" key="2">
    <source>
        <dbReference type="EMBL" id="RUT79643.1"/>
    </source>
</evidence>
<dbReference type="OrthoDB" id="7069169at2"/>
<sequence>MKEIEKIELNEWLSELKAYQRNSIEALIESYGEEEAAEKWITSNGPSNNVPFGGESNRDTKPFFERFKVEFGKFICGHPDYEEYRKKLGAESPIIKSTYIAIISAALGATLGFTATLLAPAVAILLASVGKMGLNAYCQGLEI</sequence>
<organism evidence="2 3">
    <name type="scientific">Ancylomarina longa</name>
    <dbReference type="NCBI Taxonomy" id="2487017"/>
    <lineage>
        <taxon>Bacteria</taxon>
        <taxon>Pseudomonadati</taxon>
        <taxon>Bacteroidota</taxon>
        <taxon>Bacteroidia</taxon>
        <taxon>Marinilabiliales</taxon>
        <taxon>Marinifilaceae</taxon>
        <taxon>Ancylomarina</taxon>
    </lineage>
</organism>
<protein>
    <submittedName>
        <fullName evidence="2">Uncharacterized protein</fullName>
    </submittedName>
</protein>
<dbReference type="Proteomes" id="UP000282985">
    <property type="component" value="Unassembled WGS sequence"/>
</dbReference>
<accession>A0A434AYJ9</accession>
<evidence type="ECO:0000256" key="1">
    <source>
        <dbReference type="SAM" id="Phobius"/>
    </source>
</evidence>
<keyword evidence="1" id="KW-0472">Membrane</keyword>
<keyword evidence="1" id="KW-1133">Transmembrane helix</keyword>
<proteinExistence type="predicted"/>
<comment type="caution">
    <text evidence="2">The sequence shown here is derived from an EMBL/GenBank/DDBJ whole genome shotgun (WGS) entry which is preliminary data.</text>
</comment>